<organism evidence="3 4">
    <name type="scientific">Helicobacter macacae MIT 99-5501</name>
    <dbReference type="NCBI Taxonomy" id="1357400"/>
    <lineage>
        <taxon>Bacteria</taxon>
        <taxon>Pseudomonadati</taxon>
        <taxon>Campylobacterota</taxon>
        <taxon>Epsilonproteobacteria</taxon>
        <taxon>Campylobacterales</taxon>
        <taxon>Helicobacteraceae</taxon>
        <taxon>Helicobacter</taxon>
    </lineage>
</organism>
<dbReference type="Proteomes" id="UP000018731">
    <property type="component" value="Unassembled WGS sequence"/>
</dbReference>
<proteinExistence type="predicted"/>
<feature type="region of interest" description="Disordered" evidence="1">
    <location>
        <begin position="116"/>
        <end position="168"/>
    </location>
</feature>
<keyword evidence="2" id="KW-0732">Signal</keyword>
<comment type="caution">
    <text evidence="3">The sequence shown here is derived from an EMBL/GenBank/DDBJ whole genome shotgun (WGS) entry which is preliminary data.</text>
</comment>
<dbReference type="PATRIC" id="fig|1357400.3.peg.29"/>
<evidence type="ECO:0000256" key="1">
    <source>
        <dbReference type="SAM" id="MobiDB-lite"/>
    </source>
</evidence>
<evidence type="ECO:0000313" key="4">
    <source>
        <dbReference type="Proteomes" id="UP000018731"/>
    </source>
</evidence>
<feature type="compositionally biased region" description="Polar residues" evidence="1">
    <location>
        <begin position="158"/>
        <end position="168"/>
    </location>
</feature>
<feature type="signal peptide" evidence="2">
    <location>
        <begin position="1"/>
        <end position="23"/>
    </location>
</feature>
<feature type="chain" id="PRO_5004767416" description="Secreted protein" evidence="2">
    <location>
        <begin position="24"/>
        <end position="168"/>
    </location>
</feature>
<evidence type="ECO:0008006" key="5">
    <source>
        <dbReference type="Google" id="ProtNLM"/>
    </source>
</evidence>
<accession>V8CBA0</accession>
<feature type="compositionally biased region" description="Basic residues" evidence="1">
    <location>
        <begin position="117"/>
        <end position="131"/>
    </location>
</feature>
<evidence type="ECO:0000256" key="2">
    <source>
        <dbReference type="SAM" id="SignalP"/>
    </source>
</evidence>
<keyword evidence="4" id="KW-1185">Reference proteome</keyword>
<dbReference type="AlphaFoldDB" id="V8CBA0"/>
<name>V8CBA0_9HELI</name>
<evidence type="ECO:0000313" key="3">
    <source>
        <dbReference type="EMBL" id="ETD24688.1"/>
    </source>
</evidence>
<reference evidence="3 4" key="1">
    <citation type="journal article" date="2014" name="Genome Announc.">
        <title>Draft genome sequences of six enterohepatic helicobacter species isolated from humans and one from rhesus macaques.</title>
        <authorList>
            <person name="Shen Z."/>
            <person name="Sheh A."/>
            <person name="Young S.K."/>
            <person name="Abouelliel A."/>
            <person name="Ward D.V."/>
            <person name="Earl A.M."/>
            <person name="Fox J.G."/>
        </authorList>
    </citation>
    <scope>NUCLEOTIDE SEQUENCE [LARGE SCALE GENOMIC DNA]</scope>
    <source>
        <strain evidence="3 4">MIT 99-5501</strain>
    </source>
</reference>
<dbReference type="EMBL" id="AZJI01000001">
    <property type="protein sequence ID" value="ETD24688.1"/>
    <property type="molecule type" value="Genomic_DNA"/>
</dbReference>
<gene>
    <name evidence="3" type="ORF">HMPREF2086_00020</name>
</gene>
<dbReference type="RefSeq" id="WP_023926690.1">
    <property type="nucleotide sequence ID" value="NZ_KI669454.1"/>
</dbReference>
<protein>
    <recommendedName>
        <fullName evidence="5">Secreted protein</fullName>
    </recommendedName>
</protein>
<sequence>MKLQKFPLFLFIILSFIVSQSSALDLLEVSQNLNIKKERSKRPDFCSFAVGKKGNPPRGSNANRVACYKGNLYTYNTRKSQELVPVIPEIGSISCGCNGGNMLAKVKAISLFGKTNSKPKAKKQKIAKKPQKLASKSTHNTHKDTRTAQKAAQKQAKSLESTKLAQAK</sequence>
<dbReference type="HOGENOM" id="CLU_1584216_0_0_7"/>